<accession>A0A7T3RCW5</accession>
<keyword evidence="1" id="KW-0547">Nucleotide-binding</keyword>
<sequence length="74" mass="8730">MKVQIDFVTIANGIKKYYQVAYTAMDDSTLHRELKPLQMINNNYEKILLTMDYDIVPNHDGIKQINVLDWLLEE</sequence>
<protein>
    <submittedName>
        <fullName evidence="1">ATP-binding protein</fullName>
    </submittedName>
</protein>
<keyword evidence="2" id="KW-1185">Reference proteome</keyword>
<keyword evidence="1" id="KW-0067">ATP-binding</keyword>
<dbReference type="GO" id="GO:0005524">
    <property type="term" value="F:ATP binding"/>
    <property type="evidence" value="ECO:0007669"/>
    <property type="project" value="UniProtKB-KW"/>
</dbReference>
<proteinExistence type="predicted"/>
<dbReference type="Proteomes" id="UP000595224">
    <property type="component" value="Chromosome"/>
</dbReference>
<name>A0A7T3RCW5_9SPIR</name>
<reference evidence="1 2" key="1">
    <citation type="submission" date="2020-11" db="EMBL/GenBank/DDBJ databases">
        <title>Treponema Peruensis nv. sp., first commensal Treponema isolated from human feces.</title>
        <authorList>
            <person name="Belkhou C."/>
            <person name="Raes J."/>
        </authorList>
    </citation>
    <scope>NUCLEOTIDE SEQUENCE [LARGE SCALE GENOMIC DNA]</scope>
    <source>
        <strain evidence="1 2">RCC2812</strain>
    </source>
</reference>
<dbReference type="EMBL" id="CP064936">
    <property type="protein sequence ID" value="QQA00692.1"/>
    <property type="molecule type" value="Genomic_DNA"/>
</dbReference>
<dbReference type="RefSeq" id="WP_177528587.1">
    <property type="nucleotide sequence ID" value="NZ_CBCSHE010000008.1"/>
</dbReference>
<evidence type="ECO:0000313" key="2">
    <source>
        <dbReference type="Proteomes" id="UP000595224"/>
    </source>
</evidence>
<dbReference type="AlphaFoldDB" id="A0A7T3RCW5"/>
<gene>
    <name evidence="1" type="ORF">IWA51_10585</name>
</gene>
<organism evidence="1 2">
    <name type="scientific">Treponema peruense</name>
    <dbReference type="NCBI Taxonomy" id="2787628"/>
    <lineage>
        <taxon>Bacteria</taxon>
        <taxon>Pseudomonadati</taxon>
        <taxon>Spirochaetota</taxon>
        <taxon>Spirochaetia</taxon>
        <taxon>Spirochaetales</taxon>
        <taxon>Treponemataceae</taxon>
        <taxon>Treponema</taxon>
    </lineage>
</organism>
<dbReference type="KEGG" id="tper:IWA51_10585"/>
<evidence type="ECO:0000313" key="1">
    <source>
        <dbReference type="EMBL" id="QQA00692.1"/>
    </source>
</evidence>